<evidence type="ECO:0000256" key="2">
    <source>
        <dbReference type="ARBA" id="ARBA00022443"/>
    </source>
</evidence>
<gene>
    <name evidence="9" type="ORF">C2G38_2136800</name>
</gene>
<evidence type="ECO:0000256" key="4">
    <source>
        <dbReference type="ARBA" id="ARBA00023136"/>
    </source>
</evidence>
<feature type="compositionally biased region" description="Polar residues" evidence="7">
    <location>
        <begin position="617"/>
        <end position="631"/>
    </location>
</feature>
<feature type="coiled-coil region" evidence="6">
    <location>
        <begin position="737"/>
        <end position="775"/>
    </location>
</feature>
<dbReference type="EMBL" id="QKWP01000035">
    <property type="protein sequence ID" value="RIB29579.1"/>
    <property type="molecule type" value="Genomic_DNA"/>
</dbReference>
<dbReference type="PRINTS" id="PR00452">
    <property type="entry name" value="SH3DOMAIN"/>
</dbReference>
<feature type="domain" description="SH3" evidence="8">
    <location>
        <begin position="31"/>
        <end position="90"/>
    </location>
</feature>
<feature type="compositionally biased region" description="Pro residues" evidence="7">
    <location>
        <begin position="442"/>
        <end position="454"/>
    </location>
</feature>
<keyword evidence="10" id="KW-1185">Reference proteome</keyword>
<feature type="compositionally biased region" description="Acidic residues" evidence="7">
    <location>
        <begin position="12"/>
        <end position="25"/>
    </location>
</feature>
<feature type="region of interest" description="Disordered" evidence="7">
    <location>
        <begin position="683"/>
        <end position="725"/>
    </location>
</feature>
<dbReference type="SMART" id="SM00326">
    <property type="entry name" value="SH3"/>
    <property type="match status" value="2"/>
</dbReference>
<dbReference type="CDD" id="cd00174">
    <property type="entry name" value="SH3"/>
    <property type="match status" value="1"/>
</dbReference>
<feature type="compositionally biased region" description="Polar residues" evidence="7">
    <location>
        <begin position="715"/>
        <end position="725"/>
    </location>
</feature>
<reference evidence="9 10" key="1">
    <citation type="submission" date="2018-06" db="EMBL/GenBank/DDBJ databases">
        <title>Comparative genomics reveals the genomic features of Rhizophagus irregularis, R. cerebriforme, R. diaphanum and Gigaspora rosea, and their symbiotic lifestyle signature.</title>
        <authorList>
            <person name="Morin E."/>
            <person name="San Clemente H."/>
            <person name="Chen E.C.H."/>
            <person name="De La Providencia I."/>
            <person name="Hainaut M."/>
            <person name="Kuo A."/>
            <person name="Kohler A."/>
            <person name="Murat C."/>
            <person name="Tang N."/>
            <person name="Roy S."/>
            <person name="Loubradou J."/>
            <person name="Henrissat B."/>
            <person name="Grigoriev I.V."/>
            <person name="Corradi N."/>
            <person name="Roux C."/>
            <person name="Martin F.M."/>
        </authorList>
    </citation>
    <scope>NUCLEOTIDE SEQUENCE [LARGE SCALE GENOMIC DNA]</scope>
    <source>
        <strain evidence="9 10">DAOM 194757</strain>
    </source>
</reference>
<dbReference type="Pfam" id="PF00018">
    <property type="entry name" value="SH3_1"/>
    <property type="match status" value="2"/>
</dbReference>
<dbReference type="InterPro" id="IPR001452">
    <property type="entry name" value="SH3_domain"/>
</dbReference>
<evidence type="ECO:0000259" key="8">
    <source>
        <dbReference type="PROSITE" id="PS50002"/>
    </source>
</evidence>
<evidence type="ECO:0000256" key="6">
    <source>
        <dbReference type="SAM" id="Coils"/>
    </source>
</evidence>
<dbReference type="PANTHER" id="PTHR14167:SF81">
    <property type="entry name" value="ENDOPHILIN-A"/>
    <property type="match status" value="1"/>
</dbReference>
<feature type="region of interest" description="Disordered" evidence="7">
    <location>
        <begin position="228"/>
        <end position="667"/>
    </location>
</feature>
<dbReference type="STRING" id="44941.A0A397W8D3"/>
<dbReference type="AlphaFoldDB" id="A0A397W8D3"/>
<keyword evidence="4" id="KW-0472">Membrane</keyword>
<dbReference type="Proteomes" id="UP000266673">
    <property type="component" value="Unassembled WGS sequence"/>
</dbReference>
<feature type="compositionally biased region" description="Basic and acidic residues" evidence="7">
    <location>
        <begin position="345"/>
        <end position="360"/>
    </location>
</feature>
<dbReference type="OrthoDB" id="5340910at2759"/>
<feature type="compositionally biased region" description="Low complexity" evidence="7">
    <location>
        <begin position="296"/>
        <end position="313"/>
    </location>
</feature>
<accession>A0A397W8D3</accession>
<dbReference type="SUPFAM" id="SSF50044">
    <property type="entry name" value="SH3-domain"/>
    <property type="match status" value="2"/>
</dbReference>
<feature type="compositionally biased region" description="Low complexity" evidence="7">
    <location>
        <begin position="561"/>
        <end position="573"/>
    </location>
</feature>
<dbReference type="InterPro" id="IPR036028">
    <property type="entry name" value="SH3-like_dom_sf"/>
</dbReference>
<keyword evidence="3 6" id="KW-0175">Coiled coil</keyword>
<feature type="compositionally biased region" description="Basic and acidic residues" evidence="7">
    <location>
        <begin position="506"/>
        <end position="519"/>
    </location>
</feature>
<keyword evidence="2 5" id="KW-0728">SH3 domain</keyword>
<proteinExistence type="predicted"/>
<organism evidence="9 10">
    <name type="scientific">Gigaspora rosea</name>
    <dbReference type="NCBI Taxonomy" id="44941"/>
    <lineage>
        <taxon>Eukaryota</taxon>
        <taxon>Fungi</taxon>
        <taxon>Fungi incertae sedis</taxon>
        <taxon>Mucoromycota</taxon>
        <taxon>Glomeromycotina</taxon>
        <taxon>Glomeromycetes</taxon>
        <taxon>Diversisporales</taxon>
        <taxon>Gigasporaceae</taxon>
        <taxon>Gigaspora</taxon>
    </lineage>
</organism>
<dbReference type="CDD" id="cd11819">
    <property type="entry name" value="SH3_Cortactin_like"/>
    <property type="match status" value="1"/>
</dbReference>
<feature type="compositionally biased region" description="Low complexity" evidence="7">
    <location>
        <begin position="686"/>
        <end position="710"/>
    </location>
</feature>
<feature type="compositionally biased region" description="Basic and acidic residues" evidence="7">
    <location>
        <begin position="1"/>
        <end position="11"/>
    </location>
</feature>
<dbReference type="FunFam" id="2.30.30.40:FF:000072">
    <property type="entry name" value="Unconventional Myosin IB"/>
    <property type="match status" value="1"/>
</dbReference>
<feature type="region of interest" description="Disordered" evidence="7">
    <location>
        <begin position="1"/>
        <end position="28"/>
    </location>
</feature>
<name>A0A397W8D3_9GLOM</name>
<dbReference type="PROSITE" id="PS50002">
    <property type="entry name" value="SH3"/>
    <property type="match status" value="2"/>
</dbReference>
<comment type="subcellular location">
    <subcellularLocation>
        <location evidence="1">Membrane</location>
        <topology evidence="1">Peripheral membrane protein</topology>
    </subcellularLocation>
</comment>
<evidence type="ECO:0000256" key="1">
    <source>
        <dbReference type="ARBA" id="ARBA00004170"/>
    </source>
</evidence>
<feature type="region of interest" description="Disordered" evidence="7">
    <location>
        <begin position="93"/>
        <end position="194"/>
    </location>
</feature>
<dbReference type="Gene3D" id="2.30.30.40">
    <property type="entry name" value="SH3 Domains"/>
    <property type="match status" value="2"/>
</dbReference>
<dbReference type="PRINTS" id="PR00499">
    <property type="entry name" value="P67PHOX"/>
</dbReference>
<comment type="caution">
    <text evidence="9">The sequence shown here is derived from an EMBL/GenBank/DDBJ whole genome shotgun (WGS) entry which is preliminary data.</text>
</comment>
<evidence type="ECO:0000256" key="3">
    <source>
        <dbReference type="ARBA" id="ARBA00023054"/>
    </source>
</evidence>
<sequence>MDIEEESKSSEALDESTVDYVEEDEQTKKSIEPKLAKVEYDYQAKDSDELSLDQGDVVTVLEQIDKGWWKGDLNGKVGMFPANHVKLIEVPVKTDGDEEAENEENQGHLPRKLKTYGVRPGGIGSLFSGGVMPLKNKRSQSSKNGDTSALKKTSGRSASDDSESTKDDKLASPPTVVKSPIPKLPPKKRRTKQNIATVMFDYDAEEEGEISLKEGTTITILEKTDDGWWRGKNEQGETGIFPSTYVTEIKTTDVSSTTEEAESEKPAKAEEQELPPISTSPKRTKSSDVAVPEQPTSPRATSPRTTRPLSTHSQIDTSVREISEDSKSPATPPRRPTNSSSNRTSTHEDSLNRQSFHESTESGESNVTRRPPSLVSPDLPPVQLQLPRHQSKSTLPSIPTDIDKTSDTYIELTASPISPVERPVPPRPRPTSQHEAKSDSPKSPPPLAKPPTIPKPSFSPAKPPPVQRKSTRKDSKNVPGETNSETSEEQTEKIETSENQEINDDDVSKPRDYSEKIDDGDNDDDEPCVDEKGANEQKEPDIDSKKETDVQQSDIEDDDTNNQNNQNNQNDQNDQNDQEDTVNQDDEIKEKQPEPPVITVTPRLPSLGAKERPTRSRPPTKNIKNPSQSELLEQEVAQAKDEEPPKSQSAPPKPEKPVKPSMFKLPIAGAGVPPVALRSVAKRVVEPPTSSSEPSEPSSATSSSNTDSKPIGSVKSISNRFNIPNVPSNSEVEFRLKKWFNEEIKKVKENFEALLAEERSKREALEETVRELQERLEE</sequence>
<feature type="domain" description="SH3" evidence="8">
    <location>
        <begin position="191"/>
        <end position="251"/>
    </location>
</feature>
<protein>
    <recommendedName>
        <fullName evidence="8">SH3 domain-containing protein</fullName>
    </recommendedName>
</protein>
<evidence type="ECO:0000313" key="10">
    <source>
        <dbReference type="Proteomes" id="UP000266673"/>
    </source>
</evidence>
<feature type="compositionally biased region" description="Acidic residues" evidence="7">
    <location>
        <begin position="574"/>
        <end position="585"/>
    </location>
</feature>
<dbReference type="InterPro" id="IPR050384">
    <property type="entry name" value="Endophilin_SH3RF"/>
</dbReference>
<feature type="compositionally biased region" description="Basic and acidic residues" evidence="7">
    <location>
        <begin position="318"/>
        <end position="327"/>
    </location>
</feature>
<evidence type="ECO:0000256" key="7">
    <source>
        <dbReference type="SAM" id="MobiDB-lite"/>
    </source>
</evidence>
<evidence type="ECO:0000256" key="5">
    <source>
        <dbReference type="PROSITE-ProRule" id="PRU00192"/>
    </source>
</evidence>
<feature type="compositionally biased region" description="Low complexity" evidence="7">
    <location>
        <begin position="371"/>
        <end position="387"/>
    </location>
</feature>
<dbReference type="PANTHER" id="PTHR14167">
    <property type="entry name" value="SH3 DOMAIN-CONTAINING"/>
    <property type="match status" value="1"/>
</dbReference>
<feature type="compositionally biased region" description="Basic and acidic residues" evidence="7">
    <location>
        <begin position="529"/>
        <end position="549"/>
    </location>
</feature>
<feature type="compositionally biased region" description="Polar residues" evidence="7">
    <location>
        <begin position="141"/>
        <end position="157"/>
    </location>
</feature>
<evidence type="ECO:0000313" key="9">
    <source>
        <dbReference type="EMBL" id="RIB29579.1"/>
    </source>
</evidence>